<dbReference type="InterPro" id="IPR007899">
    <property type="entry name" value="CHAD_dom"/>
</dbReference>
<dbReference type="SMART" id="SM00880">
    <property type="entry name" value="CHAD"/>
    <property type="match status" value="1"/>
</dbReference>
<dbReference type="InterPro" id="IPR038186">
    <property type="entry name" value="CHAD_dom_sf"/>
</dbReference>
<dbReference type="Gene3D" id="1.40.20.10">
    <property type="entry name" value="CHAD domain"/>
    <property type="match status" value="1"/>
</dbReference>
<dbReference type="PROSITE" id="PS51708">
    <property type="entry name" value="CHAD"/>
    <property type="match status" value="1"/>
</dbReference>
<dbReference type="EMBL" id="BSNF01000010">
    <property type="protein sequence ID" value="GLQ07981.1"/>
    <property type="molecule type" value="Genomic_DNA"/>
</dbReference>
<protein>
    <recommendedName>
        <fullName evidence="1">CHAD domain-containing protein</fullName>
    </recommendedName>
</protein>
<evidence type="ECO:0000313" key="2">
    <source>
        <dbReference type="EMBL" id="GLQ07981.1"/>
    </source>
</evidence>
<name>A0ABQ5U860_9PROT</name>
<gene>
    <name evidence="2" type="ORF">GCM10007924_32030</name>
</gene>
<sequence>MLPGIRSKLPDKAPELVFNPDNSVQLARLVVTSEQDVEAVARTIFTESQKHLRANFDLFLKTSDAAALMQIRIGLRRLRVAMRVFRSIIHPEVRKKFDREFRYFGSILGEARDMDVFLTDILKEKCPVPAYEAAYQELRLHGEAMRQEEYDLIRRDLSGGRFSALLKEFDAWSDKNWKKKLGKTATRQLDQPIVPFALQVIEDGKAELLNMGEDIMELSTEELHQVRKYVKRCRYHLRFFWSLFESERIAVGYRLLAEMQDILGHVNDVKESLNMLARLGRQVRAELLVDVLNVIAREIVDAGEDIDTNLGQFHTLWRRYEAFNVTEDDLL</sequence>
<dbReference type="Pfam" id="PF05235">
    <property type="entry name" value="CHAD"/>
    <property type="match status" value="1"/>
</dbReference>
<evidence type="ECO:0000313" key="3">
    <source>
        <dbReference type="Proteomes" id="UP001161409"/>
    </source>
</evidence>
<dbReference type="PANTHER" id="PTHR39339">
    <property type="entry name" value="SLR1444 PROTEIN"/>
    <property type="match status" value="1"/>
</dbReference>
<reference evidence="2" key="1">
    <citation type="journal article" date="2014" name="Int. J. Syst. Evol. Microbiol.">
        <title>Complete genome of a new Firmicutes species belonging to the dominant human colonic microbiota ('Ruminococcus bicirculans') reveals two chromosomes and a selective capacity to utilize plant glucans.</title>
        <authorList>
            <consortium name="NISC Comparative Sequencing Program"/>
            <person name="Wegmann U."/>
            <person name="Louis P."/>
            <person name="Goesmann A."/>
            <person name="Henrissat B."/>
            <person name="Duncan S.H."/>
            <person name="Flint H.J."/>
        </authorList>
    </citation>
    <scope>NUCLEOTIDE SEQUENCE</scope>
    <source>
        <strain evidence="2">NBRC 103408</strain>
    </source>
</reference>
<dbReference type="Proteomes" id="UP001161409">
    <property type="component" value="Unassembled WGS sequence"/>
</dbReference>
<feature type="domain" description="CHAD" evidence="1">
    <location>
        <begin position="34"/>
        <end position="322"/>
    </location>
</feature>
<proteinExistence type="predicted"/>
<evidence type="ECO:0000259" key="1">
    <source>
        <dbReference type="PROSITE" id="PS51708"/>
    </source>
</evidence>
<accession>A0ABQ5U860</accession>
<organism evidence="2 3">
    <name type="scientific">Sneathiella chinensis</name>
    <dbReference type="NCBI Taxonomy" id="349750"/>
    <lineage>
        <taxon>Bacteria</taxon>
        <taxon>Pseudomonadati</taxon>
        <taxon>Pseudomonadota</taxon>
        <taxon>Alphaproteobacteria</taxon>
        <taxon>Sneathiellales</taxon>
        <taxon>Sneathiellaceae</taxon>
        <taxon>Sneathiella</taxon>
    </lineage>
</organism>
<keyword evidence="3" id="KW-1185">Reference proteome</keyword>
<comment type="caution">
    <text evidence="2">The sequence shown here is derived from an EMBL/GenBank/DDBJ whole genome shotgun (WGS) entry which is preliminary data.</text>
</comment>
<reference evidence="2" key="2">
    <citation type="submission" date="2023-01" db="EMBL/GenBank/DDBJ databases">
        <title>Draft genome sequence of Sneathiella chinensis strain NBRC 103408.</title>
        <authorList>
            <person name="Sun Q."/>
            <person name="Mori K."/>
        </authorList>
    </citation>
    <scope>NUCLEOTIDE SEQUENCE</scope>
    <source>
        <strain evidence="2">NBRC 103408</strain>
    </source>
</reference>
<dbReference type="PANTHER" id="PTHR39339:SF1">
    <property type="entry name" value="CHAD DOMAIN-CONTAINING PROTEIN"/>
    <property type="match status" value="1"/>
</dbReference>